<gene>
    <name evidence="8" type="ORF">EDD78_101150</name>
</gene>
<feature type="transmembrane region" description="Helical" evidence="6">
    <location>
        <begin position="124"/>
        <end position="144"/>
    </location>
</feature>
<evidence type="ECO:0000256" key="3">
    <source>
        <dbReference type="ARBA" id="ARBA00022692"/>
    </source>
</evidence>
<name>A0A9X8UL53_9FIRM</name>
<keyword evidence="5 6" id="KW-0472">Membrane</keyword>
<evidence type="ECO:0000256" key="1">
    <source>
        <dbReference type="ARBA" id="ARBA00004651"/>
    </source>
</evidence>
<evidence type="ECO:0000313" key="9">
    <source>
        <dbReference type="Proteomes" id="UP000294682"/>
    </source>
</evidence>
<dbReference type="EMBL" id="SLUK01000001">
    <property type="protein sequence ID" value="TCL45169.1"/>
    <property type="molecule type" value="Genomic_DNA"/>
</dbReference>
<dbReference type="RefSeq" id="WP_079700274.1">
    <property type="nucleotide sequence ID" value="NZ_SLUK01000001.1"/>
</dbReference>
<organism evidence="8 9">
    <name type="scientific">Harryflintia acetispora</name>
    <dbReference type="NCBI Taxonomy" id="1849041"/>
    <lineage>
        <taxon>Bacteria</taxon>
        <taxon>Bacillati</taxon>
        <taxon>Bacillota</taxon>
        <taxon>Clostridia</taxon>
        <taxon>Eubacteriales</taxon>
        <taxon>Oscillospiraceae</taxon>
        <taxon>Harryflintia</taxon>
    </lineage>
</organism>
<feature type="transmembrane region" description="Helical" evidence="6">
    <location>
        <begin position="95"/>
        <end position="118"/>
    </location>
</feature>
<dbReference type="Pfam" id="PF12698">
    <property type="entry name" value="ABC2_membrane_3"/>
    <property type="match status" value="1"/>
</dbReference>
<reference evidence="8 9" key="1">
    <citation type="submission" date="2019-03" db="EMBL/GenBank/DDBJ databases">
        <title>Genomic Encyclopedia of Type Strains, Phase IV (KMG-IV): sequencing the most valuable type-strain genomes for metagenomic binning, comparative biology and taxonomic classification.</title>
        <authorList>
            <person name="Goeker M."/>
        </authorList>
    </citation>
    <scope>NUCLEOTIDE SEQUENCE [LARGE SCALE GENOMIC DNA]</scope>
    <source>
        <strain evidence="8 9">DSM 100433</strain>
    </source>
</reference>
<dbReference type="PANTHER" id="PTHR30294">
    <property type="entry name" value="MEMBRANE COMPONENT OF ABC TRANSPORTER YHHJ-RELATED"/>
    <property type="match status" value="1"/>
</dbReference>
<protein>
    <submittedName>
        <fullName evidence="8">ABC-2 type transport system permease protein</fullName>
    </submittedName>
</protein>
<proteinExistence type="predicted"/>
<evidence type="ECO:0000256" key="5">
    <source>
        <dbReference type="ARBA" id="ARBA00023136"/>
    </source>
</evidence>
<evidence type="ECO:0000256" key="4">
    <source>
        <dbReference type="ARBA" id="ARBA00022989"/>
    </source>
</evidence>
<dbReference type="PANTHER" id="PTHR30294:SF29">
    <property type="entry name" value="MULTIDRUG ABC TRANSPORTER PERMEASE YBHS-RELATED"/>
    <property type="match status" value="1"/>
</dbReference>
<evidence type="ECO:0000313" key="8">
    <source>
        <dbReference type="EMBL" id="TCL45169.1"/>
    </source>
</evidence>
<dbReference type="GO" id="GO:0005886">
    <property type="term" value="C:plasma membrane"/>
    <property type="evidence" value="ECO:0007669"/>
    <property type="project" value="UniProtKB-SubCell"/>
</dbReference>
<keyword evidence="3 6" id="KW-0812">Transmembrane</keyword>
<keyword evidence="4 6" id="KW-1133">Transmembrane helix</keyword>
<feature type="transmembrane region" description="Helical" evidence="6">
    <location>
        <begin position="156"/>
        <end position="179"/>
    </location>
</feature>
<evidence type="ECO:0000256" key="2">
    <source>
        <dbReference type="ARBA" id="ARBA00022475"/>
    </source>
</evidence>
<feature type="transmembrane region" description="Helical" evidence="6">
    <location>
        <begin position="199"/>
        <end position="225"/>
    </location>
</feature>
<dbReference type="InterPro" id="IPR051449">
    <property type="entry name" value="ABC-2_transporter_component"/>
</dbReference>
<feature type="transmembrane region" description="Helical" evidence="6">
    <location>
        <begin position="47"/>
        <end position="68"/>
    </location>
</feature>
<feature type="domain" description="ABC-2 type transporter transmembrane" evidence="7">
    <location>
        <begin position="42"/>
        <end position="223"/>
    </location>
</feature>
<dbReference type="Proteomes" id="UP000294682">
    <property type="component" value="Unassembled WGS sequence"/>
</dbReference>
<evidence type="ECO:0000256" key="6">
    <source>
        <dbReference type="SAM" id="Phobius"/>
    </source>
</evidence>
<feature type="transmembrane region" description="Helical" evidence="6">
    <location>
        <begin position="12"/>
        <end position="35"/>
    </location>
</feature>
<comment type="caution">
    <text evidence="8">The sequence shown here is derived from an EMBL/GenBank/DDBJ whole genome shotgun (WGS) entry which is preliminary data.</text>
</comment>
<keyword evidence="9" id="KW-1185">Reference proteome</keyword>
<comment type="subcellular location">
    <subcellularLocation>
        <location evidence="1">Cell membrane</location>
        <topology evidence="1">Multi-pass membrane protein</topology>
    </subcellularLocation>
</comment>
<sequence length="234" mass="25961">MFAIFRRELRSYFTSPIAYIYIAVFYALASFYFFGTALLSNSTNLSYVFSYLFTISMFLIPILTMRLLSEDKKYKTDQALLTAPISLLSLVLGKYLAALFVYFIGIAITLVFGVIIAAFTPPDWAVIFGHFIGLLLLGAALIAIGTFISSLTENQVIAAVGGFAVGFALMLVEALTSVVQSPLLQSVISGISFTSRYQSFTVGVLNFADVIFFLSVCVVFIFFTVRVFEKRRWS</sequence>
<dbReference type="OrthoDB" id="9794512at2"/>
<dbReference type="GO" id="GO:0140359">
    <property type="term" value="F:ABC-type transporter activity"/>
    <property type="evidence" value="ECO:0007669"/>
    <property type="project" value="InterPro"/>
</dbReference>
<keyword evidence="2" id="KW-1003">Cell membrane</keyword>
<dbReference type="AlphaFoldDB" id="A0A9X8UL53"/>
<evidence type="ECO:0000259" key="7">
    <source>
        <dbReference type="Pfam" id="PF12698"/>
    </source>
</evidence>
<dbReference type="InterPro" id="IPR013525">
    <property type="entry name" value="ABC2_TM"/>
</dbReference>
<accession>A0A9X8UL53</accession>